<reference evidence="3" key="1">
    <citation type="journal article" date="2019" name="Int. J. Syst. Evol. Microbiol.">
        <title>The Global Catalogue of Microorganisms (GCM) 10K type strain sequencing project: providing services to taxonomists for standard genome sequencing and annotation.</title>
        <authorList>
            <consortium name="The Broad Institute Genomics Platform"/>
            <consortium name="The Broad Institute Genome Sequencing Center for Infectious Disease"/>
            <person name="Wu L."/>
            <person name="Ma J."/>
        </authorList>
    </citation>
    <scope>NUCLEOTIDE SEQUENCE [LARGE SCALE GENOMIC DNA]</scope>
    <source>
        <strain evidence="3">CECT 7477</strain>
    </source>
</reference>
<keyword evidence="3" id="KW-1185">Reference proteome</keyword>
<dbReference type="RefSeq" id="WP_192461711.1">
    <property type="nucleotide sequence ID" value="NZ_JACYFJ010000002.1"/>
</dbReference>
<feature type="region of interest" description="Disordered" evidence="1">
    <location>
        <begin position="336"/>
        <end position="367"/>
    </location>
</feature>
<organism evidence="2 3">
    <name type="scientific">Euzebyella saccharophila</name>
    <dbReference type="NCBI Taxonomy" id="679664"/>
    <lineage>
        <taxon>Bacteria</taxon>
        <taxon>Pseudomonadati</taxon>
        <taxon>Bacteroidota</taxon>
        <taxon>Flavobacteriia</taxon>
        <taxon>Flavobacteriales</taxon>
        <taxon>Flavobacteriaceae</taxon>
        <taxon>Euzebyella</taxon>
    </lineage>
</organism>
<comment type="caution">
    <text evidence="2">The sequence shown here is derived from an EMBL/GenBank/DDBJ whole genome shotgun (WGS) entry which is preliminary data.</text>
</comment>
<dbReference type="Pfam" id="PF11751">
    <property type="entry name" value="PorP_SprF"/>
    <property type="match status" value="1"/>
</dbReference>
<gene>
    <name evidence="2" type="ORF">ACFOUT_13940</name>
</gene>
<sequence length="587" mass="66739">MLRNAPLLILIFLVTGLFAQREERLPADLRQHNLTTYNASLFNPAFSLDRNNAQSIAFWSRWQWQSIDADPTTIFLNYTRRLNSNSAAGVAFLQQNTGVYFNTGGALNYAHQFQLNELVQLSVGINVFAFQQELADNRFVPDPNFPLPQESIGNDFIVQMAPGMSLSVERLTLGLASENLIDYNFNEKEGNTAKEDKIFMGILSYDFPLVLGDAPNAFLRPSMYLRTIPGQSNQVGFYTLLNTDNYWGQVGYNNFYGYAIGAGVTLFKHLSLGALVELGTNSNITNEASFELMAAYFLGKPSERHKMVGFEPEEDENGILELDEDQNERIQEELDKAEELAKSERAEEQTSRKELRAQEKEQKRRDKIVRDSIANVEKEAALAAKKLKKKQEEEEKARQRELIGLTDSETEVAEEQPDEKLSRKERKAAEAIAMAQEEQERKLDSINEVKRQEALAQAKQIAEQKRLDSIAKVEEEKQKAALAKARQQEKVVPEKGEKYEEVKTEEGLAPGYYLIANVFGTKKYFDAFMADLRKKGMNPGSFVRSTNKYNYAYLERFDTISEARQARNSNYGGKYPGKTWIFRVVGE</sequence>
<protein>
    <submittedName>
        <fullName evidence="2">PorP/SprF family type IX secretion system membrane protein</fullName>
    </submittedName>
</protein>
<evidence type="ECO:0000313" key="2">
    <source>
        <dbReference type="EMBL" id="MFC4096985.1"/>
    </source>
</evidence>
<dbReference type="EMBL" id="JBHSAW010000010">
    <property type="protein sequence ID" value="MFC4096985.1"/>
    <property type="molecule type" value="Genomic_DNA"/>
</dbReference>
<name>A0ABV8JZ18_9FLAO</name>
<feature type="region of interest" description="Disordered" evidence="1">
    <location>
        <begin position="386"/>
        <end position="427"/>
    </location>
</feature>
<dbReference type="InterPro" id="IPR019861">
    <property type="entry name" value="PorP/SprF_Bacteroidetes"/>
</dbReference>
<evidence type="ECO:0000313" key="3">
    <source>
        <dbReference type="Proteomes" id="UP001595814"/>
    </source>
</evidence>
<dbReference type="NCBIfam" id="TIGR03519">
    <property type="entry name" value="T9SS_PorP_fam"/>
    <property type="match status" value="1"/>
</dbReference>
<proteinExistence type="predicted"/>
<dbReference type="Proteomes" id="UP001595814">
    <property type="component" value="Unassembled WGS sequence"/>
</dbReference>
<feature type="compositionally biased region" description="Acidic residues" evidence="1">
    <location>
        <begin position="408"/>
        <end position="417"/>
    </location>
</feature>
<evidence type="ECO:0000256" key="1">
    <source>
        <dbReference type="SAM" id="MobiDB-lite"/>
    </source>
</evidence>
<accession>A0ABV8JZ18</accession>
<feature type="compositionally biased region" description="Basic and acidic residues" evidence="1">
    <location>
        <begin position="390"/>
        <end position="401"/>
    </location>
</feature>